<reference evidence="9" key="3">
    <citation type="submission" date="2025-09" db="UniProtKB">
        <authorList>
            <consortium name="Ensembl"/>
        </authorList>
    </citation>
    <scope>IDENTIFICATION</scope>
</reference>
<feature type="transmembrane region" description="Helical" evidence="7">
    <location>
        <begin position="598"/>
        <end position="622"/>
    </location>
</feature>
<evidence type="ECO:0000259" key="8">
    <source>
        <dbReference type="PROSITE" id="PS51043"/>
    </source>
</evidence>
<dbReference type="PRINTS" id="PR00391">
    <property type="entry name" value="PITRANSFER"/>
</dbReference>
<organism evidence="9 10">
    <name type="scientific">Sphaeramia orbicularis</name>
    <name type="common">orbiculate cardinalfish</name>
    <dbReference type="NCBI Taxonomy" id="375764"/>
    <lineage>
        <taxon>Eukaryota</taxon>
        <taxon>Metazoa</taxon>
        <taxon>Chordata</taxon>
        <taxon>Craniata</taxon>
        <taxon>Vertebrata</taxon>
        <taxon>Euteleostomi</taxon>
        <taxon>Actinopterygii</taxon>
        <taxon>Neopterygii</taxon>
        <taxon>Teleostei</taxon>
        <taxon>Neoteleostei</taxon>
        <taxon>Acanthomorphata</taxon>
        <taxon>Gobiaria</taxon>
        <taxon>Kurtiformes</taxon>
        <taxon>Apogonoidei</taxon>
        <taxon>Apogonidae</taxon>
        <taxon>Apogoninae</taxon>
        <taxon>Sphaeramia</taxon>
    </lineage>
</organism>
<feature type="region of interest" description="Disordered" evidence="6">
    <location>
        <begin position="308"/>
        <end position="357"/>
    </location>
</feature>
<dbReference type="SMART" id="SM00775">
    <property type="entry name" value="LNS2"/>
    <property type="match status" value="1"/>
</dbReference>
<feature type="compositionally biased region" description="Basic and acidic residues" evidence="6">
    <location>
        <begin position="1133"/>
        <end position="1156"/>
    </location>
</feature>
<dbReference type="GO" id="GO:0031210">
    <property type="term" value="F:phosphatidylcholine binding"/>
    <property type="evidence" value="ECO:0007669"/>
    <property type="project" value="TreeGrafter"/>
</dbReference>
<dbReference type="CDD" id="cd08889">
    <property type="entry name" value="SRPBCC_PITPNM1-2_like"/>
    <property type="match status" value="1"/>
</dbReference>
<dbReference type="GO" id="GO:0008526">
    <property type="term" value="F:phosphatidylinositol transfer activity"/>
    <property type="evidence" value="ECO:0007669"/>
    <property type="project" value="TreeGrafter"/>
</dbReference>
<dbReference type="GO" id="GO:0012505">
    <property type="term" value="C:endomembrane system"/>
    <property type="evidence" value="ECO:0007669"/>
    <property type="project" value="UniProtKB-SubCell"/>
</dbReference>
<feature type="region of interest" description="Disordered" evidence="6">
    <location>
        <begin position="264"/>
        <end position="288"/>
    </location>
</feature>
<keyword evidence="5" id="KW-0106">Calcium</keyword>
<dbReference type="InterPro" id="IPR001666">
    <property type="entry name" value="PI_transfer"/>
</dbReference>
<dbReference type="InterPro" id="IPR023393">
    <property type="entry name" value="START-like_dom_sf"/>
</dbReference>
<keyword evidence="3" id="KW-0488">Methylation</keyword>
<dbReference type="FunFam" id="3.30.530.20:FF:000001">
    <property type="entry name" value="Phosphatidylinositol transfer protein membrane associated 2"/>
    <property type="match status" value="1"/>
</dbReference>
<comment type="similarity">
    <text evidence="2">Belongs to the PtdIns transfer protein family. PI transfer class IIA subfamily.</text>
</comment>
<sequence>MLIKEYRIPMPMSVEEYRIAQLYMIQKKSREESCGEGSGVEILENKPYTDGPGGTGQYTHKVYHIGMHIPSWFRSILPKAALRVEEESWNAYPYTRTRYTCPFVEKFSIDIETYYKPDTGNQADVFNMSGAEKRQRSIDPIDIVTDPIPPHEYKAEEDPRLYKSMKTQRGPLRDDWIEEYNNNPGKSPIMCAYKLCKVEFRYWGMQSKIERFIHDVGLRKVMVRAHRQAWCWQDEWYGLTMEDIRQLELETQLTLARKMAQFSQAEEATEANGGAPSPDKEQEAKEAISSIEAEEVVVSSGGETLQPRGVLTKQWSTSSRSSRSSKRGVSPSRHSISEWRMQSIARDSDDSSDEEFFDAHEDLSDGEEVFPKEIAKWNSNDLMDKIEASPSFTLSFIFCPQESTSQQCLQPSKIHVLILVLHGGNILDTGGGDQSSKQADVNTISTAFDTVMRVHYPAALGRIAIRLVPCPAICAEAFSLVSNLSPYSYDEGCLSSSQDHIPLAALPLLATSAPPYQDAVATVIVRANQVYADFIKSLDGAAFSGQVCLIGDCVGGILGFDALCSSNQTVTESQNSSRRGSVINGCSLGKFDFEVSDFFLFGSPLGLVSFLTFLVQFLPLVAQLRPACQQVYNLFHPADPSASRLEPLLERKFHLLPPFNVPRYQRFPLGDGNSALLGLDSAFLSHVRLFLLHMFLCLPCFLSFLFSWPPVPISVFLALYLQNPPDLCPLCPSTSLYIAARWWGTKRLDFALYCPDALTAFPTVALPHLFHASYWESTDVVSFLLRQVSHILELDGKEVSEFTPSKPREKWLRKRTHVKIRNVTANHRVNDAVFTEDNQQVVTGRFMYGPLDMVTLAGEKVDLHIMTQPPSGEWVYFSTEVTNSSGRVSFVIPDDRRLGIGVYPVKMVVRGDHTFADSYLTVIPRGTEFVVFSIDGSFAASVSIMGSDPKVRAGAVDVVRHWQDLGYMIIYVTGRPDMQKQRVVAWLSQHNFPHGIVSFCDGLVHDPLRHKANFLKSLTEAHMKIFAGYGSTKDISVYTSIGLPPSQIYIVGRPSKKMQNQCQFITEGYAAHLSQLEYNHRSRPAKSSSARMVLRKGSFGLGANSDFLRKRNHLLRTISSQPAPSSPTGNIHNRPERTQSQSDSERLERERLERTHSHNQGATQRSMSITASCWGRSSSTKLEPGLFSPK</sequence>
<feature type="compositionally biased region" description="Polar residues" evidence="6">
    <location>
        <begin position="1158"/>
        <end position="1181"/>
    </location>
</feature>
<dbReference type="Proteomes" id="UP000472271">
    <property type="component" value="Chromosome 9"/>
</dbReference>
<gene>
    <name evidence="9" type="primary">pitpnm2</name>
</gene>
<evidence type="ECO:0000256" key="4">
    <source>
        <dbReference type="ARBA" id="ARBA00022553"/>
    </source>
</evidence>
<dbReference type="GO" id="GO:0046872">
    <property type="term" value="F:metal ion binding"/>
    <property type="evidence" value="ECO:0007669"/>
    <property type="project" value="InterPro"/>
</dbReference>
<dbReference type="InterPro" id="IPR036412">
    <property type="entry name" value="HAD-like_sf"/>
</dbReference>
<feature type="transmembrane region" description="Helical" evidence="7">
    <location>
        <begin position="689"/>
        <end position="708"/>
    </location>
</feature>
<dbReference type="GO" id="GO:0005737">
    <property type="term" value="C:cytoplasm"/>
    <property type="evidence" value="ECO:0007669"/>
    <property type="project" value="TreeGrafter"/>
</dbReference>
<proteinExistence type="inferred from homology"/>
<keyword evidence="10" id="KW-1185">Reference proteome</keyword>
<dbReference type="PANTHER" id="PTHR10658:SF81">
    <property type="entry name" value="PROTEIN RETINAL DEGENERATION B"/>
    <property type="match status" value="1"/>
</dbReference>
<keyword evidence="7" id="KW-0812">Transmembrane</keyword>
<keyword evidence="7" id="KW-1133">Transmembrane helix</keyword>
<dbReference type="InterPro" id="IPR023214">
    <property type="entry name" value="HAD_sf"/>
</dbReference>
<dbReference type="Pfam" id="PF02121">
    <property type="entry name" value="IP_trans"/>
    <property type="match status" value="1"/>
</dbReference>
<evidence type="ECO:0000256" key="7">
    <source>
        <dbReference type="SAM" id="Phobius"/>
    </source>
</evidence>
<evidence type="ECO:0000256" key="1">
    <source>
        <dbReference type="ARBA" id="ARBA00004184"/>
    </source>
</evidence>
<reference evidence="9" key="2">
    <citation type="submission" date="2025-08" db="UniProtKB">
        <authorList>
            <consortium name="Ensembl"/>
        </authorList>
    </citation>
    <scope>IDENTIFICATION</scope>
</reference>
<dbReference type="Pfam" id="PF02862">
    <property type="entry name" value="DDHD"/>
    <property type="match status" value="2"/>
</dbReference>
<keyword evidence="7" id="KW-0472">Membrane</keyword>
<evidence type="ECO:0000256" key="5">
    <source>
        <dbReference type="ARBA" id="ARBA00022837"/>
    </source>
</evidence>
<feature type="compositionally biased region" description="Polar residues" evidence="6">
    <location>
        <begin position="1117"/>
        <end position="1131"/>
    </location>
</feature>
<dbReference type="PROSITE" id="PS51043">
    <property type="entry name" value="DDHD"/>
    <property type="match status" value="1"/>
</dbReference>
<dbReference type="SUPFAM" id="SSF55961">
    <property type="entry name" value="Bet v1-like"/>
    <property type="match status" value="1"/>
</dbReference>
<dbReference type="SMART" id="SM01127">
    <property type="entry name" value="DDHD"/>
    <property type="match status" value="1"/>
</dbReference>
<evidence type="ECO:0000256" key="2">
    <source>
        <dbReference type="ARBA" id="ARBA00010316"/>
    </source>
</evidence>
<accession>A0A672ZYM0</accession>
<dbReference type="InterPro" id="IPR055261">
    <property type="entry name" value="PI_transfer_N"/>
</dbReference>
<evidence type="ECO:0000313" key="9">
    <source>
        <dbReference type="Ensembl" id="ENSSORP00005022064.1"/>
    </source>
</evidence>
<dbReference type="Pfam" id="PF24695">
    <property type="entry name" value="PITM1-3"/>
    <property type="match status" value="1"/>
</dbReference>
<feature type="domain" description="DDHD" evidence="8">
    <location>
        <begin position="591"/>
        <end position="790"/>
    </location>
</feature>
<feature type="region of interest" description="Disordered" evidence="6">
    <location>
        <begin position="1116"/>
        <end position="1190"/>
    </location>
</feature>
<dbReference type="GO" id="GO:0008525">
    <property type="term" value="F:phosphatidylcholine transporter activity"/>
    <property type="evidence" value="ECO:0007669"/>
    <property type="project" value="TreeGrafter"/>
</dbReference>
<dbReference type="Ensembl" id="ENSSORT00005022719.1">
    <property type="protein sequence ID" value="ENSSORP00005022064.1"/>
    <property type="gene ID" value="ENSSORG00005010770.1"/>
</dbReference>
<evidence type="ECO:0000313" key="10">
    <source>
        <dbReference type="Proteomes" id="UP000472271"/>
    </source>
</evidence>
<reference evidence="9" key="1">
    <citation type="submission" date="2019-06" db="EMBL/GenBank/DDBJ databases">
        <authorList>
            <consortium name="Wellcome Sanger Institute Data Sharing"/>
        </authorList>
    </citation>
    <scope>NUCLEOTIDE SEQUENCE [LARGE SCALE GENOMIC DNA]</scope>
</reference>
<protein>
    <submittedName>
        <fullName evidence="9">Phosphatidylinositol transfer protein membrane associated 2</fullName>
    </submittedName>
</protein>
<dbReference type="AlphaFoldDB" id="A0A672ZYM0"/>
<dbReference type="FunFam" id="3.40.50.1000:FF:000173">
    <property type="entry name" value="Membrane-associated phosphatidylinositol transfer protein 2"/>
    <property type="match status" value="1"/>
</dbReference>
<dbReference type="InterPro" id="IPR031315">
    <property type="entry name" value="LNS2/PITP"/>
</dbReference>
<dbReference type="GO" id="GO:0035091">
    <property type="term" value="F:phosphatidylinositol binding"/>
    <property type="evidence" value="ECO:0007669"/>
    <property type="project" value="TreeGrafter"/>
</dbReference>
<dbReference type="PANTHER" id="PTHR10658">
    <property type="entry name" value="PHOSPHATIDYLINOSITOL TRANSFER PROTEIN"/>
    <property type="match status" value="1"/>
</dbReference>
<dbReference type="SUPFAM" id="SSF56784">
    <property type="entry name" value="HAD-like"/>
    <property type="match status" value="1"/>
</dbReference>
<feature type="compositionally biased region" description="Low complexity" evidence="6">
    <location>
        <begin position="316"/>
        <end position="333"/>
    </location>
</feature>
<dbReference type="Gene3D" id="3.40.50.1000">
    <property type="entry name" value="HAD superfamily/HAD-like"/>
    <property type="match status" value="1"/>
</dbReference>
<comment type="subcellular location">
    <subcellularLocation>
        <location evidence="1">Endomembrane system</location>
        <topology evidence="1">Peripheral membrane protein</topology>
    </subcellularLocation>
</comment>
<evidence type="ECO:0000256" key="3">
    <source>
        <dbReference type="ARBA" id="ARBA00022481"/>
    </source>
</evidence>
<keyword evidence="4" id="KW-0597">Phosphoprotein</keyword>
<evidence type="ECO:0000256" key="6">
    <source>
        <dbReference type="SAM" id="MobiDB-lite"/>
    </source>
</evidence>
<dbReference type="InterPro" id="IPR004177">
    <property type="entry name" value="DDHD_dom"/>
</dbReference>
<dbReference type="Pfam" id="PF24694">
    <property type="entry name" value="LNS2_PITM1-3"/>
    <property type="match status" value="1"/>
</dbReference>
<name>A0A672ZYM0_9TELE</name>
<dbReference type="Gene3D" id="3.30.530.20">
    <property type="match status" value="1"/>
</dbReference>